<accession>A0ABP9FDR8</accession>
<sequence>MTDANFTRPGAVDLSALAEAGQTAAGGYVTAVTEAGFNDLAAKSVQHPVIVEFFSPRDPNGQAVSSALADLVNAAQGRFLLARVDVDAEPRLAQALGVQAVPTVVALIGGQMAPLFQGTKSRGEISAVLDQIAQLAVANGMTGRAQPVGGAAPGNGNGTDEAAAAAANPRFAKADAALQAGDFAQAVKEFDELLKETPHDAEVIAGRAQSALLERSSSFDALEIVERAGADPDDLAAQFDAADLEVINGRYEEAFDRLLGLAAESDADQRDQIRVRLLELFEVAGRTEPVVLKARRRLASVLF</sequence>
<dbReference type="SUPFAM" id="SSF48452">
    <property type="entry name" value="TPR-like"/>
    <property type="match status" value="1"/>
</dbReference>
<protein>
    <submittedName>
        <fullName evidence="3">Tetratricopeptide repeat protein</fullName>
    </submittedName>
</protein>
<dbReference type="Proteomes" id="UP001501521">
    <property type="component" value="Unassembled WGS sequence"/>
</dbReference>
<gene>
    <name evidence="3" type="ORF">GCM10025789_17930</name>
</gene>
<dbReference type="InterPro" id="IPR036249">
    <property type="entry name" value="Thioredoxin-like_sf"/>
</dbReference>
<dbReference type="Pfam" id="PF14561">
    <property type="entry name" value="TPR_20"/>
    <property type="match status" value="1"/>
</dbReference>
<dbReference type="InterPro" id="IPR011990">
    <property type="entry name" value="TPR-like_helical_dom_sf"/>
</dbReference>
<organism evidence="3 4">
    <name type="scientific">Tessaracoccus lubricantis</name>
    <dbReference type="NCBI Taxonomy" id="545543"/>
    <lineage>
        <taxon>Bacteria</taxon>
        <taxon>Bacillati</taxon>
        <taxon>Actinomycetota</taxon>
        <taxon>Actinomycetes</taxon>
        <taxon>Propionibacteriales</taxon>
        <taxon>Propionibacteriaceae</taxon>
        <taxon>Tessaracoccus</taxon>
    </lineage>
</organism>
<proteinExistence type="predicted"/>
<dbReference type="EMBL" id="BAABLV010000027">
    <property type="protein sequence ID" value="GAA4900006.1"/>
    <property type="molecule type" value="Genomic_DNA"/>
</dbReference>
<dbReference type="PANTHER" id="PTHR43601:SF3">
    <property type="entry name" value="THIOREDOXIN, MITOCHONDRIAL"/>
    <property type="match status" value="1"/>
</dbReference>
<dbReference type="SUPFAM" id="SSF52833">
    <property type="entry name" value="Thioredoxin-like"/>
    <property type="match status" value="1"/>
</dbReference>
<dbReference type="Pfam" id="PF00085">
    <property type="entry name" value="Thioredoxin"/>
    <property type="match status" value="1"/>
</dbReference>
<evidence type="ECO:0000259" key="2">
    <source>
        <dbReference type="PROSITE" id="PS51352"/>
    </source>
</evidence>
<feature type="repeat" description="TPR" evidence="1">
    <location>
        <begin position="167"/>
        <end position="200"/>
    </location>
</feature>
<dbReference type="RefSeq" id="WP_345582039.1">
    <property type="nucleotide sequence ID" value="NZ_BAABLV010000027.1"/>
</dbReference>
<dbReference type="InterPro" id="IPR019734">
    <property type="entry name" value="TPR_rpt"/>
</dbReference>
<name>A0ABP9FDR8_9ACTN</name>
<dbReference type="PROSITE" id="PS50005">
    <property type="entry name" value="TPR"/>
    <property type="match status" value="1"/>
</dbReference>
<dbReference type="PANTHER" id="PTHR43601">
    <property type="entry name" value="THIOREDOXIN, MITOCHONDRIAL"/>
    <property type="match status" value="1"/>
</dbReference>
<dbReference type="Gene3D" id="1.25.40.10">
    <property type="entry name" value="Tetratricopeptide repeat domain"/>
    <property type="match status" value="1"/>
</dbReference>
<dbReference type="PROSITE" id="PS51352">
    <property type="entry name" value="THIOREDOXIN_2"/>
    <property type="match status" value="1"/>
</dbReference>
<keyword evidence="4" id="KW-1185">Reference proteome</keyword>
<comment type="caution">
    <text evidence="3">The sequence shown here is derived from an EMBL/GenBank/DDBJ whole genome shotgun (WGS) entry which is preliminary data.</text>
</comment>
<feature type="domain" description="Thioredoxin" evidence="2">
    <location>
        <begin position="18"/>
        <end position="134"/>
    </location>
</feature>
<keyword evidence="1" id="KW-0802">TPR repeat</keyword>
<dbReference type="InterPro" id="IPR013766">
    <property type="entry name" value="Thioredoxin_domain"/>
</dbReference>
<evidence type="ECO:0000313" key="4">
    <source>
        <dbReference type="Proteomes" id="UP001501521"/>
    </source>
</evidence>
<reference evidence="4" key="1">
    <citation type="journal article" date="2019" name="Int. J. Syst. Evol. Microbiol.">
        <title>The Global Catalogue of Microorganisms (GCM) 10K type strain sequencing project: providing services to taxonomists for standard genome sequencing and annotation.</title>
        <authorList>
            <consortium name="The Broad Institute Genomics Platform"/>
            <consortium name="The Broad Institute Genome Sequencing Center for Infectious Disease"/>
            <person name="Wu L."/>
            <person name="Ma J."/>
        </authorList>
    </citation>
    <scope>NUCLEOTIDE SEQUENCE [LARGE SCALE GENOMIC DNA]</scope>
    <source>
        <strain evidence="4">JCM 19125</strain>
    </source>
</reference>
<dbReference type="Gene3D" id="3.40.30.10">
    <property type="entry name" value="Glutaredoxin"/>
    <property type="match status" value="1"/>
</dbReference>
<evidence type="ECO:0000256" key="1">
    <source>
        <dbReference type="PROSITE-ProRule" id="PRU00339"/>
    </source>
</evidence>
<dbReference type="CDD" id="cd02956">
    <property type="entry name" value="ybbN"/>
    <property type="match status" value="1"/>
</dbReference>
<evidence type="ECO:0000313" key="3">
    <source>
        <dbReference type="EMBL" id="GAA4900006.1"/>
    </source>
</evidence>